<feature type="compositionally biased region" description="Basic and acidic residues" evidence="2">
    <location>
        <begin position="275"/>
        <end position="300"/>
    </location>
</feature>
<reference evidence="3" key="1">
    <citation type="submission" date="2022-01" db="EMBL/GenBank/DDBJ databases">
        <authorList>
            <person name="Braso-Vives M."/>
        </authorList>
    </citation>
    <scope>NUCLEOTIDE SEQUENCE</scope>
</reference>
<feature type="region of interest" description="Disordered" evidence="2">
    <location>
        <begin position="240"/>
        <end position="327"/>
    </location>
</feature>
<accession>A0A8J9VDF9</accession>
<evidence type="ECO:0000313" key="4">
    <source>
        <dbReference type="Proteomes" id="UP000838412"/>
    </source>
</evidence>
<feature type="coiled-coil region" evidence="1">
    <location>
        <begin position="170"/>
        <end position="197"/>
    </location>
</feature>
<organism evidence="3 4">
    <name type="scientific">Branchiostoma lanceolatum</name>
    <name type="common">Common lancelet</name>
    <name type="synonym">Amphioxus lanceolatum</name>
    <dbReference type="NCBI Taxonomy" id="7740"/>
    <lineage>
        <taxon>Eukaryota</taxon>
        <taxon>Metazoa</taxon>
        <taxon>Chordata</taxon>
        <taxon>Cephalochordata</taxon>
        <taxon>Leptocardii</taxon>
        <taxon>Amphioxiformes</taxon>
        <taxon>Branchiostomatidae</taxon>
        <taxon>Branchiostoma</taxon>
    </lineage>
</organism>
<name>A0A8J9VDF9_BRALA</name>
<dbReference type="Proteomes" id="UP000838412">
    <property type="component" value="Chromosome 1"/>
</dbReference>
<gene>
    <name evidence="3" type="primary">Hypp409</name>
    <name evidence="3" type="ORF">BLAG_LOCUS1351</name>
</gene>
<dbReference type="OrthoDB" id="6158625at2759"/>
<dbReference type="EMBL" id="OV696686">
    <property type="protein sequence ID" value="CAH1231896.1"/>
    <property type="molecule type" value="Genomic_DNA"/>
</dbReference>
<feature type="compositionally biased region" description="Basic and acidic residues" evidence="2">
    <location>
        <begin position="306"/>
        <end position="327"/>
    </location>
</feature>
<sequence>MTKKSKKEKNREKLETINMMAIELQAMRSSNEELRSCVQSLVENAEKAKKEAKRQEEMLLTQQQTYRQLSEIHLKHMVELQEVKLANKLANDAMMGALEEITQEEYNKRTRMEETNLADRLAIEALVGALEEIAQEERSRRKVGNGGEMTRVRERLHQQEGATRSLEDSMRLEQEKVSEMRERMGTMEDELRVMEREKNFAVQRDKETSMLLNREDERILAALNTECQRTNQWLRSYAAKSSSGDQEADEFDQSLDMSENRGQSPHKSRSAVSKALDDLKESNEDLRKLVSEMHREKTAEKMATQEARKEKEKLRELYDSEKEKEMETMRKQFVQNTLEAMKENEEKIIFQYTTMLNEEKTLSSKIRRERDELSGKVWDLETQIEILKTRPARQVYRPPARRRHDDKS</sequence>
<evidence type="ECO:0000256" key="2">
    <source>
        <dbReference type="SAM" id="MobiDB-lite"/>
    </source>
</evidence>
<feature type="coiled-coil region" evidence="1">
    <location>
        <begin position="31"/>
        <end position="65"/>
    </location>
</feature>
<evidence type="ECO:0000256" key="1">
    <source>
        <dbReference type="SAM" id="Coils"/>
    </source>
</evidence>
<keyword evidence="1" id="KW-0175">Coiled coil</keyword>
<keyword evidence="4" id="KW-1185">Reference proteome</keyword>
<dbReference type="AlphaFoldDB" id="A0A8J9VDF9"/>
<protein>
    <submittedName>
        <fullName evidence="3">Hypp409 protein</fullName>
    </submittedName>
</protein>
<proteinExistence type="predicted"/>
<evidence type="ECO:0000313" key="3">
    <source>
        <dbReference type="EMBL" id="CAH1231896.1"/>
    </source>
</evidence>